<dbReference type="InterPro" id="IPR030878">
    <property type="entry name" value="Ribosomal_uL15"/>
</dbReference>
<evidence type="ECO:0000256" key="5">
    <source>
        <dbReference type="RuleBase" id="RU003888"/>
    </source>
</evidence>
<keyword evidence="4" id="KW-0699">rRNA-binding</keyword>
<dbReference type="NCBIfam" id="TIGR01071">
    <property type="entry name" value="rplO_bact"/>
    <property type="match status" value="1"/>
</dbReference>
<dbReference type="AlphaFoldDB" id="A0A1I3HHC0"/>
<dbReference type="OrthoDB" id="9810293at2"/>
<evidence type="ECO:0000313" key="8">
    <source>
        <dbReference type="EMBL" id="SFI35031.1"/>
    </source>
</evidence>
<comment type="function">
    <text evidence="4">Binds to the 23S rRNA.</text>
</comment>
<dbReference type="PANTHER" id="PTHR12934">
    <property type="entry name" value="50S RIBOSOMAL PROTEIN L15"/>
    <property type="match status" value="1"/>
</dbReference>
<evidence type="ECO:0000256" key="4">
    <source>
        <dbReference type="HAMAP-Rule" id="MF_01341"/>
    </source>
</evidence>
<name>A0A1I3HHC0_9FIRM</name>
<dbReference type="SUPFAM" id="SSF52080">
    <property type="entry name" value="Ribosomal proteins L15p and L18e"/>
    <property type="match status" value="1"/>
</dbReference>
<reference evidence="9" key="1">
    <citation type="submission" date="2016-10" db="EMBL/GenBank/DDBJ databases">
        <authorList>
            <person name="Varghese N."/>
            <person name="Submissions S."/>
        </authorList>
    </citation>
    <scope>NUCLEOTIDE SEQUENCE [LARGE SCALE GENOMIC DNA]</scope>
    <source>
        <strain evidence="9">Z-7934</strain>
    </source>
</reference>
<gene>
    <name evidence="4" type="primary">rplO</name>
    <name evidence="8" type="ORF">SAMN05192551_11322</name>
</gene>
<dbReference type="PANTHER" id="PTHR12934:SF11">
    <property type="entry name" value="LARGE RIBOSOMAL SUBUNIT PROTEIN UL15M"/>
    <property type="match status" value="1"/>
</dbReference>
<dbReference type="Gene3D" id="3.100.10.10">
    <property type="match status" value="1"/>
</dbReference>
<dbReference type="GO" id="GO:0006412">
    <property type="term" value="P:translation"/>
    <property type="evidence" value="ECO:0007669"/>
    <property type="project" value="UniProtKB-UniRule"/>
</dbReference>
<dbReference type="PROSITE" id="PS00475">
    <property type="entry name" value="RIBOSOMAL_L15"/>
    <property type="match status" value="1"/>
</dbReference>
<comment type="similarity">
    <text evidence="1 4 5">Belongs to the universal ribosomal protein uL15 family.</text>
</comment>
<comment type="subunit">
    <text evidence="4">Part of the 50S ribosomal subunit.</text>
</comment>
<evidence type="ECO:0000256" key="3">
    <source>
        <dbReference type="ARBA" id="ARBA00023274"/>
    </source>
</evidence>
<keyword evidence="2 4" id="KW-0689">Ribosomal protein</keyword>
<keyword evidence="3 4" id="KW-0687">Ribonucleoprotein</keyword>
<dbReference type="InterPro" id="IPR036227">
    <property type="entry name" value="Ribosomal_uL15/eL18_sf"/>
</dbReference>
<dbReference type="GO" id="GO:0019843">
    <property type="term" value="F:rRNA binding"/>
    <property type="evidence" value="ECO:0007669"/>
    <property type="project" value="UniProtKB-UniRule"/>
</dbReference>
<feature type="compositionally biased region" description="Gly residues" evidence="6">
    <location>
        <begin position="22"/>
        <end position="52"/>
    </location>
</feature>
<feature type="domain" description="Large ribosomal subunit protein uL15/eL18" evidence="7">
    <location>
        <begin position="77"/>
        <end position="145"/>
    </location>
</feature>
<dbReference type="InterPro" id="IPR021131">
    <property type="entry name" value="Ribosomal_uL15/eL18"/>
</dbReference>
<dbReference type="InterPro" id="IPR005749">
    <property type="entry name" value="Ribosomal_uL15_bac-type"/>
</dbReference>
<evidence type="ECO:0000256" key="2">
    <source>
        <dbReference type="ARBA" id="ARBA00022980"/>
    </source>
</evidence>
<accession>A0A1I3HHC0</accession>
<evidence type="ECO:0000256" key="1">
    <source>
        <dbReference type="ARBA" id="ARBA00007320"/>
    </source>
</evidence>
<keyword evidence="9" id="KW-1185">Reference proteome</keyword>
<dbReference type="GO" id="GO:0022625">
    <property type="term" value="C:cytosolic large ribosomal subunit"/>
    <property type="evidence" value="ECO:0007669"/>
    <property type="project" value="TreeGrafter"/>
</dbReference>
<evidence type="ECO:0000313" key="9">
    <source>
        <dbReference type="Proteomes" id="UP000199287"/>
    </source>
</evidence>
<dbReference type="Proteomes" id="UP000199287">
    <property type="component" value="Unassembled WGS sequence"/>
</dbReference>
<protein>
    <recommendedName>
        <fullName evidence="4">Large ribosomal subunit protein uL15</fullName>
    </recommendedName>
</protein>
<dbReference type="HAMAP" id="MF_01341">
    <property type="entry name" value="Ribosomal_uL15"/>
    <property type="match status" value="1"/>
</dbReference>
<sequence length="147" mass="15694">MKLHELKPAAGAVTKPKRKGRGTGSGLGKSAGRGGDGQRSRSGGGVRPGFEGGQMPLARRIPKRGFTNIFKKQYNLININDLNAFDDNTEITAEFLKEKGLIKKIEKNGLKILGDGELTKKLTVKATKFTKSAADKIESAGGKAEVI</sequence>
<organism evidence="8 9">
    <name type="scientific">Tindallia magadiensis</name>
    <dbReference type="NCBI Taxonomy" id="69895"/>
    <lineage>
        <taxon>Bacteria</taxon>
        <taxon>Bacillati</taxon>
        <taxon>Bacillota</taxon>
        <taxon>Clostridia</taxon>
        <taxon>Peptostreptococcales</taxon>
        <taxon>Tindalliaceae</taxon>
        <taxon>Tindallia</taxon>
    </lineage>
</organism>
<dbReference type="Pfam" id="PF00828">
    <property type="entry name" value="Ribosomal_L27A"/>
    <property type="match status" value="1"/>
</dbReference>
<feature type="region of interest" description="Disordered" evidence="6">
    <location>
        <begin position="1"/>
        <end position="58"/>
    </location>
</feature>
<dbReference type="GO" id="GO:0003735">
    <property type="term" value="F:structural constituent of ribosome"/>
    <property type="evidence" value="ECO:0007669"/>
    <property type="project" value="InterPro"/>
</dbReference>
<dbReference type="STRING" id="69895.SAMN05192551_11322"/>
<keyword evidence="4" id="KW-0694">RNA-binding</keyword>
<dbReference type="RefSeq" id="WP_093373712.1">
    <property type="nucleotide sequence ID" value="NZ_FOQA01000013.1"/>
</dbReference>
<evidence type="ECO:0000256" key="6">
    <source>
        <dbReference type="SAM" id="MobiDB-lite"/>
    </source>
</evidence>
<evidence type="ECO:0000259" key="7">
    <source>
        <dbReference type="Pfam" id="PF00828"/>
    </source>
</evidence>
<dbReference type="EMBL" id="FOQA01000013">
    <property type="protein sequence ID" value="SFI35031.1"/>
    <property type="molecule type" value="Genomic_DNA"/>
</dbReference>
<dbReference type="InterPro" id="IPR001196">
    <property type="entry name" value="Ribosomal_uL15_CS"/>
</dbReference>
<proteinExistence type="inferred from homology"/>